<dbReference type="EMBL" id="AP014940">
    <property type="protein sequence ID" value="BAV97069.1"/>
    <property type="molecule type" value="Genomic_DNA"/>
</dbReference>
<evidence type="ECO:0000313" key="2">
    <source>
        <dbReference type="EMBL" id="BAV97069.1"/>
    </source>
</evidence>
<evidence type="ECO:0000256" key="1">
    <source>
        <dbReference type="SAM" id="SignalP"/>
    </source>
</evidence>
<keyword evidence="1" id="KW-0732">Signal</keyword>
<proteinExistence type="predicted"/>
<evidence type="ECO:0000313" key="3">
    <source>
        <dbReference type="Proteomes" id="UP000218824"/>
    </source>
</evidence>
<dbReference type="AlphaFoldDB" id="A0AAU9AHQ6"/>
<sequence>MIRRGESAKTAASRLRSLAATAAAALVLAACSAQPPPTEFPGRIAIPASATDLREHIDDQLRTMTAYYRFDLPPDRLPALAAALHCELGEVDDGARAAQNGDPPWFAPRPQQAHRRCESQIEHWMYELEVDVSRPDRYTVYLSASS</sequence>
<evidence type="ECO:0008006" key="4">
    <source>
        <dbReference type="Google" id="ProtNLM"/>
    </source>
</evidence>
<feature type="chain" id="PRO_5043594277" description="Lipoprotein" evidence="1">
    <location>
        <begin position="34"/>
        <end position="146"/>
    </location>
</feature>
<gene>
    <name evidence="2" type="ORF">LEN_1582</name>
</gene>
<dbReference type="Proteomes" id="UP000218824">
    <property type="component" value="Chromosome"/>
</dbReference>
<name>A0AAU9AHQ6_LYSEN</name>
<feature type="signal peptide" evidence="1">
    <location>
        <begin position="1"/>
        <end position="33"/>
    </location>
</feature>
<dbReference type="PROSITE" id="PS51257">
    <property type="entry name" value="PROKAR_LIPOPROTEIN"/>
    <property type="match status" value="1"/>
</dbReference>
<accession>A0AAU9AHQ6</accession>
<reference evidence="2 3" key="1">
    <citation type="journal article" date="2017" name="DNA Res.">
        <title>Complete genome sequence and expression profile of the commercial lytic enzyme producer Lysobacter enzymogenes M497-1.</title>
        <authorList>
            <person name="Takami H."/>
            <person name="Toyoda A."/>
            <person name="Uchiyama I."/>
            <person name="Itoh T."/>
            <person name="Takaki Y."/>
            <person name="Arai W."/>
            <person name="Nishi S."/>
            <person name="Kawai M."/>
            <person name="Shinya K."/>
            <person name="Ikeda H."/>
        </authorList>
    </citation>
    <scope>NUCLEOTIDE SEQUENCE [LARGE SCALE GENOMIC DNA]</scope>
    <source>
        <strain evidence="2 3">M497-1</strain>
    </source>
</reference>
<organism evidence="2 3">
    <name type="scientific">Lysobacter enzymogenes</name>
    <dbReference type="NCBI Taxonomy" id="69"/>
    <lineage>
        <taxon>Bacteria</taxon>
        <taxon>Pseudomonadati</taxon>
        <taxon>Pseudomonadota</taxon>
        <taxon>Gammaproteobacteria</taxon>
        <taxon>Lysobacterales</taxon>
        <taxon>Lysobacteraceae</taxon>
        <taxon>Lysobacter</taxon>
    </lineage>
</organism>
<protein>
    <recommendedName>
        <fullName evidence="4">Lipoprotein</fullName>
    </recommendedName>
</protein>
<dbReference type="KEGG" id="lem:LEN_1582"/>